<dbReference type="Pfam" id="PF21530">
    <property type="entry name" value="Pif1_2B_dom"/>
    <property type="match status" value="1"/>
</dbReference>
<feature type="compositionally biased region" description="Basic and acidic residues" evidence="3">
    <location>
        <begin position="17"/>
        <end position="44"/>
    </location>
</feature>
<feature type="domain" description="DNA helicase Pif1-like DEAD-box helicase" evidence="4">
    <location>
        <begin position="942"/>
        <end position="1060"/>
    </location>
</feature>
<comment type="similarity">
    <text evidence="1">Belongs to the helicase family.</text>
</comment>
<comment type="catalytic activity">
    <reaction evidence="1">
        <text>ATP + H2O = ADP + phosphate + H(+)</text>
        <dbReference type="Rhea" id="RHEA:13065"/>
        <dbReference type="ChEBI" id="CHEBI:15377"/>
        <dbReference type="ChEBI" id="CHEBI:15378"/>
        <dbReference type="ChEBI" id="CHEBI:30616"/>
        <dbReference type="ChEBI" id="CHEBI:43474"/>
        <dbReference type="ChEBI" id="CHEBI:456216"/>
        <dbReference type="EC" id="5.6.2.3"/>
    </reaction>
</comment>
<dbReference type="Pfam" id="PF14214">
    <property type="entry name" value="Helitron_like_N"/>
    <property type="match status" value="1"/>
</dbReference>
<dbReference type="PANTHER" id="PTHR10492:SF57">
    <property type="entry name" value="ATP-DEPENDENT DNA HELICASE"/>
    <property type="match status" value="1"/>
</dbReference>
<dbReference type="InterPro" id="IPR010285">
    <property type="entry name" value="DNA_helicase_pif1-like_DEAD"/>
</dbReference>
<evidence type="ECO:0000256" key="3">
    <source>
        <dbReference type="SAM" id="MobiDB-lite"/>
    </source>
</evidence>
<dbReference type="GO" id="GO:0043139">
    <property type="term" value="F:5'-3' DNA helicase activity"/>
    <property type="evidence" value="ECO:0007669"/>
    <property type="project" value="UniProtKB-EC"/>
</dbReference>
<dbReference type="Gramene" id="Kaladp0053s0147.1.v1.1">
    <property type="protein sequence ID" value="Kaladp0053s0147.1.v1.1"/>
    <property type="gene ID" value="Kaladp0053s0147.v1.1"/>
</dbReference>
<dbReference type="EC" id="5.6.2.3" evidence="1"/>
<proteinExistence type="inferred from homology"/>
<dbReference type="InterPro" id="IPR025476">
    <property type="entry name" value="Helitron_helicase-like"/>
</dbReference>
<feature type="coiled-coil region" evidence="2">
    <location>
        <begin position="894"/>
        <end position="925"/>
    </location>
</feature>
<dbReference type="OMA" id="RRIPETH"/>
<reference evidence="7" key="1">
    <citation type="submission" date="2021-01" db="UniProtKB">
        <authorList>
            <consortium name="EnsemblPlants"/>
        </authorList>
    </citation>
    <scope>IDENTIFICATION</scope>
</reference>
<name>A0A7N0U2U9_KALFE</name>
<dbReference type="GO" id="GO:0016787">
    <property type="term" value="F:hydrolase activity"/>
    <property type="evidence" value="ECO:0007669"/>
    <property type="project" value="UniProtKB-KW"/>
</dbReference>
<evidence type="ECO:0000259" key="5">
    <source>
        <dbReference type="Pfam" id="PF14214"/>
    </source>
</evidence>
<protein>
    <recommendedName>
        <fullName evidence="1">ATP-dependent DNA helicase</fullName>
        <ecNumber evidence="1">5.6.2.3</ecNumber>
    </recommendedName>
</protein>
<keyword evidence="1" id="KW-0227">DNA damage</keyword>
<dbReference type="GO" id="GO:0006310">
    <property type="term" value="P:DNA recombination"/>
    <property type="evidence" value="ECO:0007669"/>
    <property type="project" value="UniProtKB-KW"/>
</dbReference>
<keyword evidence="1" id="KW-0347">Helicase</keyword>
<comment type="cofactor">
    <cofactor evidence="1">
        <name>Mg(2+)</name>
        <dbReference type="ChEBI" id="CHEBI:18420"/>
    </cofactor>
</comment>
<keyword evidence="2" id="KW-0175">Coiled coil</keyword>
<evidence type="ECO:0000256" key="2">
    <source>
        <dbReference type="SAM" id="Coils"/>
    </source>
</evidence>
<sequence length="1314" mass="149303">MQSNREAHAAQRASQTVRDRDRQAHAERRAGRNDQEVAEEREQNQRATQPEEQASRQALARARQAINAFGDELCQKLARMDVRCQSCQAFHWVEERVNRTGSTLRNSLFTMCCDVWKVTRIEPLALPPEPLAGYLTAQTPTAKAFQTNIRAYNRALSFTSLGAKIDERFTQGRIYTFRIQVPKFSQLYIVDSSTALNSRMDVFASLDRQIMGEFQDMLQKLNPYVQMYKQIHQRIIGQPAEDLNVRLLSLSSKDKRRYNKPTANEAGGIMVGDGHDGNMSDRDIIVRLREGPLQRISALHSAYTPLHYVLLFPDGRQGWTTTMPLRGFEYDENAQEINNVGQRMILPATFSGGDRQMNQLYQDVMAIVRQFGKLDLFITFTCNPKWEDISNELEEGQAAHDRPDLVARVFSVKFQELTTDLKERKIFGTVLGYTWVIEFQKRDLPHAHILLILDDESKLQTADEINSAASAEISNPETYPAAYETVSHCLVHGPCGVEYPNSPCMENGKCSKRYPKTFCEETIADHDGYPEYRRCYDGRSFVDSKNRRVDNRWIVPHNLYLCTKDNAHINVEVRIDKDILQQVSLFLYSPQPFHSSSQSLHQVCSSIAAVKYLFKYVYKGHDRATAVIESTNEIKQYIDARYVSEPEAIWRLLSFKMHDHSPPVQRLQVHLSNQQRVTFNANYGLATTVNTEGTRKTTLTQWFEANRADMPGARDTTYLDFHPALWMCVGRLYFASPNAGERYFMRTLLTIVKGTTSPEELRTFADIQHPTFKAACVARGLYENDDEWQQCLHEASLMHSGTQLRSLFVTILTHGTPANPRQLWEQFSESLSDDCAHRLRQNGGLQDPSQQQIISLTLNLIAQILQSSEKTLADFDLPESEFAMEELQGNQFIAEQLSLNAAELSEEAEHEVQTLNEEQRTIYEQIMASCERDIAEKIFFGLAEMTRRASLILWDEALMMCKFAFEAVDRTLRDITGRDKLFGGITFVMCGDFRQVLPVVPKGLRPDIVAASIKESHMWNQVHVCRLRRNMRAAVGHRRQDLGNRTFAEWLLALREDKLEIVKDDLIRCPSAMIVGDHTLNGLINAVYDGIAEVAANVHEYFNGRAILAARNDDVSRINAAVLDMVPGDLFEFLSADKVDSEEGANVIPVEYLNKLDVNGWPPHKLALKVGTPIMLLRNLDPSNGLCNGTRLLVLRCAARVIEAEVLTGDRAGYIAFIPRISLVTKQSGLPFSVRRKQFPIRVGYTMTINKSQGQMLPKVGICLTKNVFCNGQLYVAFSRATAPENVSVLLEAETVKRPEDPVMRNVVYDEALR</sequence>
<keyword evidence="1" id="KW-0378">Hydrolase</keyword>
<dbReference type="GO" id="GO:0005524">
    <property type="term" value="F:ATP binding"/>
    <property type="evidence" value="ECO:0007669"/>
    <property type="project" value="UniProtKB-KW"/>
</dbReference>
<dbReference type="EnsemblPlants" id="Kaladp0053s0147.1.v1.1">
    <property type="protein sequence ID" value="Kaladp0053s0147.1.v1.1"/>
    <property type="gene ID" value="Kaladp0053s0147.v1.1"/>
</dbReference>
<evidence type="ECO:0000313" key="8">
    <source>
        <dbReference type="Proteomes" id="UP000594263"/>
    </source>
</evidence>
<keyword evidence="1" id="KW-0067">ATP-binding</keyword>
<feature type="domain" description="DNA helicase Pif1-like 2B" evidence="6">
    <location>
        <begin position="1151"/>
        <end position="1195"/>
    </location>
</feature>
<dbReference type="SUPFAM" id="SSF52540">
    <property type="entry name" value="P-loop containing nucleoside triphosphate hydrolases"/>
    <property type="match status" value="1"/>
</dbReference>
<dbReference type="Pfam" id="PF05970">
    <property type="entry name" value="PIF1"/>
    <property type="match status" value="1"/>
</dbReference>
<evidence type="ECO:0000259" key="6">
    <source>
        <dbReference type="Pfam" id="PF21530"/>
    </source>
</evidence>
<dbReference type="PANTHER" id="PTHR10492">
    <property type="match status" value="1"/>
</dbReference>
<evidence type="ECO:0000313" key="7">
    <source>
        <dbReference type="EnsemblPlants" id="Kaladp0053s0147.1.v1.1"/>
    </source>
</evidence>
<keyword evidence="1" id="KW-0234">DNA repair</keyword>
<feature type="region of interest" description="Disordered" evidence="3">
    <location>
        <begin position="1"/>
        <end position="59"/>
    </location>
</feature>
<dbReference type="GO" id="GO:0006281">
    <property type="term" value="P:DNA repair"/>
    <property type="evidence" value="ECO:0007669"/>
    <property type="project" value="UniProtKB-KW"/>
</dbReference>
<organism evidence="7 8">
    <name type="scientific">Kalanchoe fedtschenkoi</name>
    <name type="common">Lavender scallops</name>
    <name type="synonym">South American air plant</name>
    <dbReference type="NCBI Taxonomy" id="63787"/>
    <lineage>
        <taxon>Eukaryota</taxon>
        <taxon>Viridiplantae</taxon>
        <taxon>Streptophyta</taxon>
        <taxon>Embryophyta</taxon>
        <taxon>Tracheophyta</taxon>
        <taxon>Spermatophyta</taxon>
        <taxon>Magnoliopsida</taxon>
        <taxon>eudicotyledons</taxon>
        <taxon>Gunneridae</taxon>
        <taxon>Pentapetalae</taxon>
        <taxon>Saxifragales</taxon>
        <taxon>Crassulaceae</taxon>
        <taxon>Kalanchoe</taxon>
    </lineage>
</organism>
<dbReference type="Proteomes" id="UP000594263">
    <property type="component" value="Unplaced"/>
</dbReference>
<evidence type="ECO:0000259" key="4">
    <source>
        <dbReference type="Pfam" id="PF05970"/>
    </source>
</evidence>
<evidence type="ECO:0000256" key="1">
    <source>
        <dbReference type="RuleBase" id="RU363044"/>
    </source>
</evidence>
<accession>A0A7N0U2U9</accession>
<feature type="domain" description="Helitron helicase-like" evidence="5">
    <location>
        <begin position="332"/>
        <end position="451"/>
    </location>
</feature>
<keyword evidence="1" id="KW-0547">Nucleotide-binding</keyword>
<keyword evidence="8" id="KW-1185">Reference proteome</keyword>
<dbReference type="InterPro" id="IPR049163">
    <property type="entry name" value="Pif1-like_2B_dom"/>
</dbReference>
<dbReference type="GO" id="GO:0000723">
    <property type="term" value="P:telomere maintenance"/>
    <property type="evidence" value="ECO:0007669"/>
    <property type="project" value="InterPro"/>
</dbReference>
<dbReference type="Gene3D" id="3.40.50.300">
    <property type="entry name" value="P-loop containing nucleotide triphosphate hydrolases"/>
    <property type="match status" value="1"/>
</dbReference>
<dbReference type="InterPro" id="IPR027417">
    <property type="entry name" value="P-loop_NTPase"/>
</dbReference>
<keyword evidence="1" id="KW-0233">DNA recombination</keyword>